<keyword evidence="1" id="KW-0472">Membrane</keyword>
<accession>A0A1D8NMW5</accession>
<dbReference type="GeneID" id="94583912"/>
<sequence length="186" mass="23112">MVRPTAEQERYKFVYRSRMHCTNRMLDCFRQHQQRRFFFITSGNRLIREYSIRTYKTVRVVLYRTFDSKINGFFFFFLFIYLIFFFDFYLIFIWIFNLIYLFIYFLIMILIKIFIDRRSNLVKSLPLSAKIVRLFYHSTTTKSRRSVRKKILPYESNQREMSNQMIQLLQPLFMVRRNIHHNIGAH</sequence>
<evidence type="ECO:0000256" key="1">
    <source>
        <dbReference type="SAM" id="Phobius"/>
    </source>
</evidence>
<keyword evidence="1" id="KW-1133">Transmembrane helix</keyword>
<dbReference type="Proteomes" id="UP000182444">
    <property type="component" value="Chromosome 1F"/>
</dbReference>
<dbReference type="RefSeq" id="XP_068139427.1">
    <property type="nucleotide sequence ID" value="XM_068283326.1"/>
</dbReference>
<keyword evidence="1" id="KW-0812">Transmembrane</keyword>
<name>A0A1D8NMW5_YARLL</name>
<protein>
    <submittedName>
        <fullName evidence="2">Uncharacterized protein</fullName>
    </submittedName>
</protein>
<organism evidence="2 3">
    <name type="scientific">Yarrowia lipolytica</name>
    <name type="common">Candida lipolytica</name>
    <dbReference type="NCBI Taxonomy" id="4952"/>
    <lineage>
        <taxon>Eukaryota</taxon>
        <taxon>Fungi</taxon>
        <taxon>Dikarya</taxon>
        <taxon>Ascomycota</taxon>
        <taxon>Saccharomycotina</taxon>
        <taxon>Dipodascomycetes</taxon>
        <taxon>Dipodascales</taxon>
        <taxon>Dipodascales incertae sedis</taxon>
        <taxon>Yarrowia</taxon>
    </lineage>
</organism>
<dbReference type="VEuPathDB" id="FungiDB:YALI1_F14946g"/>
<proteinExistence type="predicted"/>
<reference evidence="2 3" key="1">
    <citation type="journal article" date="2016" name="PLoS ONE">
        <title>Sequence Assembly of Yarrowia lipolytica Strain W29/CLIB89 Shows Transposable Element Diversity.</title>
        <authorList>
            <person name="Magnan C."/>
            <person name="Yu J."/>
            <person name="Chang I."/>
            <person name="Jahn E."/>
            <person name="Kanomata Y."/>
            <person name="Wu J."/>
            <person name="Zeller M."/>
            <person name="Oakes M."/>
            <person name="Baldi P."/>
            <person name="Sandmeyer S."/>
        </authorList>
    </citation>
    <scope>NUCLEOTIDE SEQUENCE [LARGE SCALE GENOMIC DNA]</scope>
    <source>
        <strain evidence="3">CLIB89(W29)</strain>
    </source>
</reference>
<evidence type="ECO:0000313" key="3">
    <source>
        <dbReference type="Proteomes" id="UP000182444"/>
    </source>
</evidence>
<feature type="transmembrane region" description="Helical" evidence="1">
    <location>
        <begin position="73"/>
        <end position="92"/>
    </location>
</feature>
<dbReference type="AlphaFoldDB" id="A0A1D8NMW5"/>
<feature type="transmembrane region" description="Helical" evidence="1">
    <location>
        <begin position="98"/>
        <end position="115"/>
    </location>
</feature>
<evidence type="ECO:0000313" key="2">
    <source>
        <dbReference type="EMBL" id="AOW06985.1"/>
    </source>
</evidence>
<gene>
    <name evidence="2" type="ORF">YALI1_F14946g</name>
</gene>
<dbReference type="EMBL" id="CP017558">
    <property type="protein sequence ID" value="AOW06985.1"/>
    <property type="molecule type" value="Genomic_DNA"/>
</dbReference>